<name>A0A6H2A2H8_9ZZZZ</name>
<dbReference type="EMBL" id="MT144872">
    <property type="protein sequence ID" value="QJI00728.1"/>
    <property type="molecule type" value="Genomic_DNA"/>
</dbReference>
<proteinExistence type="predicted"/>
<protein>
    <submittedName>
        <fullName evidence="1">Uncharacterized protein</fullName>
    </submittedName>
</protein>
<accession>A0A6H2A2H8</accession>
<evidence type="ECO:0000313" key="1">
    <source>
        <dbReference type="EMBL" id="QJA54014.1"/>
    </source>
</evidence>
<dbReference type="AlphaFoldDB" id="A0A6H2A2H8"/>
<sequence>MVEMGVQTLQAPRFIGGATVVSGGLTITAGGLTVTAGGVTVTAGDLTMTAGDLSIGANSLKTTSMVLYESTTTRLDIRNLAKNSLRDLGLRTLFLWGNEEFQVDANFQTRANVAGYVDLKSYSGAAQVSCIKLVGGVAEIAAGKLTDAFNVNAQLMYGIGNLGFGEIAKPGDPPATQVYLYAKEKSTGLTALYALFDDGTEIEIAAEV</sequence>
<organism evidence="1">
    <name type="scientific">viral metagenome</name>
    <dbReference type="NCBI Taxonomy" id="1070528"/>
    <lineage>
        <taxon>unclassified sequences</taxon>
        <taxon>metagenomes</taxon>
        <taxon>organismal metagenomes</taxon>
    </lineage>
</organism>
<gene>
    <name evidence="1" type="ORF">TM448A04276_0004</name>
    <name evidence="2" type="ORF">TM448B02102_0007</name>
</gene>
<reference evidence="1" key="1">
    <citation type="submission" date="2020-03" db="EMBL/GenBank/DDBJ databases">
        <title>The deep terrestrial virosphere.</title>
        <authorList>
            <person name="Holmfeldt K."/>
            <person name="Nilsson E."/>
            <person name="Simone D."/>
            <person name="Lopez-Fernandez M."/>
            <person name="Wu X."/>
            <person name="de Brujin I."/>
            <person name="Lundin D."/>
            <person name="Andersson A."/>
            <person name="Bertilsson S."/>
            <person name="Dopson M."/>
        </authorList>
    </citation>
    <scope>NUCLEOTIDE SEQUENCE</scope>
    <source>
        <strain evidence="1">TM448A04276</strain>
        <strain evidence="2">TM448B02102</strain>
    </source>
</reference>
<dbReference type="EMBL" id="MT144470">
    <property type="protein sequence ID" value="QJA54014.1"/>
    <property type="molecule type" value="Genomic_DNA"/>
</dbReference>
<evidence type="ECO:0000313" key="2">
    <source>
        <dbReference type="EMBL" id="QJI00728.1"/>
    </source>
</evidence>